<accession>A0ABD2BAT1</accession>
<sequence length="91" mass="9648">MYSNIQAQPMKPHNLPAVCCGLIPIPSSVIIADVAAATLNSSAANFNTAVNGVVSGTLSLEVQNTCNKSLLCDIFLNAMPYCTIWLHLSQL</sequence>
<dbReference type="Proteomes" id="UP001607303">
    <property type="component" value="Unassembled WGS sequence"/>
</dbReference>
<organism evidence="1 2">
    <name type="scientific">Vespula maculifrons</name>
    <name type="common">Eastern yellow jacket</name>
    <name type="synonym">Wasp</name>
    <dbReference type="NCBI Taxonomy" id="7453"/>
    <lineage>
        <taxon>Eukaryota</taxon>
        <taxon>Metazoa</taxon>
        <taxon>Ecdysozoa</taxon>
        <taxon>Arthropoda</taxon>
        <taxon>Hexapoda</taxon>
        <taxon>Insecta</taxon>
        <taxon>Pterygota</taxon>
        <taxon>Neoptera</taxon>
        <taxon>Endopterygota</taxon>
        <taxon>Hymenoptera</taxon>
        <taxon>Apocrita</taxon>
        <taxon>Aculeata</taxon>
        <taxon>Vespoidea</taxon>
        <taxon>Vespidae</taxon>
        <taxon>Vespinae</taxon>
        <taxon>Vespula</taxon>
    </lineage>
</organism>
<dbReference type="EMBL" id="JAYRBN010000091">
    <property type="protein sequence ID" value="KAL2729846.1"/>
    <property type="molecule type" value="Genomic_DNA"/>
</dbReference>
<name>A0ABD2BAT1_VESMC</name>
<keyword evidence="2" id="KW-1185">Reference proteome</keyword>
<reference evidence="1 2" key="1">
    <citation type="journal article" date="2024" name="Ann. Entomol. Soc. Am.">
        <title>Genomic analyses of the southern and eastern yellowjacket wasps (Hymenoptera: Vespidae) reveal evolutionary signatures of social life.</title>
        <authorList>
            <person name="Catto M.A."/>
            <person name="Caine P.B."/>
            <person name="Orr S.E."/>
            <person name="Hunt B.G."/>
            <person name="Goodisman M.A.D."/>
        </authorList>
    </citation>
    <scope>NUCLEOTIDE SEQUENCE [LARGE SCALE GENOMIC DNA]</scope>
    <source>
        <strain evidence="1">232</strain>
        <tissue evidence="1">Head and thorax</tissue>
    </source>
</reference>
<protein>
    <submittedName>
        <fullName evidence="1">Uncharacterized protein</fullName>
    </submittedName>
</protein>
<proteinExistence type="predicted"/>
<comment type="caution">
    <text evidence="1">The sequence shown here is derived from an EMBL/GenBank/DDBJ whole genome shotgun (WGS) entry which is preliminary data.</text>
</comment>
<gene>
    <name evidence="1" type="ORF">V1477_015657</name>
</gene>
<evidence type="ECO:0000313" key="2">
    <source>
        <dbReference type="Proteomes" id="UP001607303"/>
    </source>
</evidence>
<evidence type="ECO:0000313" key="1">
    <source>
        <dbReference type="EMBL" id="KAL2729846.1"/>
    </source>
</evidence>
<dbReference type="AlphaFoldDB" id="A0ABD2BAT1"/>